<protein>
    <recommendedName>
        <fullName evidence="4">Peptidase A2 domain-containing protein</fullName>
    </recommendedName>
</protein>
<dbReference type="SUPFAM" id="SSF50630">
    <property type="entry name" value="Acid proteases"/>
    <property type="match status" value="1"/>
</dbReference>
<name>A0A2P4WXN8_9STRA</name>
<gene>
    <name evidence="2" type="ORF">PHPALM_37339</name>
</gene>
<evidence type="ECO:0000313" key="3">
    <source>
        <dbReference type="Proteomes" id="UP000237271"/>
    </source>
</evidence>
<dbReference type="GO" id="GO:0004190">
    <property type="term" value="F:aspartic-type endopeptidase activity"/>
    <property type="evidence" value="ECO:0007669"/>
    <property type="project" value="InterPro"/>
</dbReference>
<dbReference type="Pfam" id="PF13975">
    <property type="entry name" value="gag-asp_proteas"/>
    <property type="match status" value="1"/>
</dbReference>
<dbReference type="GO" id="GO:0006508">
    <property type="term" value="P:proteolysis"/>
    <property type="evidence" value="ECO:0007669"/>
    <property type="project" value="InterPro"/>
</dbReference>
<evidence type="ECO:0000313" key="2">
    <source>
        <dbReference type="EMBL" id="POM58068.1"/>
    </source>
</evidence>
<dbReference type="AlphaFoldDB" id="A0A2P4WXN8"/>
<feature type="region of interest" description="Disordered" evidence="1">
    <location>
        <begin position="134"/>
        <end position="195"/>
    </location>
</feature>
<dbReference type="Proteomes" id="UP000237271">
    <property type="component" value="Unassembled WGS sequence"/>
</dbReference>
<proteinExistence type="predicted"/>
<dbReference type="InterPro" id="IPR021109">
    <property type="entry name" value="Peptidase_aspartic_dom_sf"/>
</dbReference>
<feature type="compositionally biased region" description="Low complexity" evidence="1">
    <location>
        <begin position="176"/>
        <end position="192"/>
    </location>
</feature>
<dbReference type="InterPro" id="IPR001969">
    <property type="entry name" value="Aspartic_peptidase_AS"/>
</dbReference>
<organism evidence="2 3">
    <name type="scientific">Phytophthora palmivora</name>
    <dbReference type="NCBI Taxonomy" id="4796"/>
    <lineage>
        <taxon>Eukaryota</taxon>
        <taxon>Sar</taxon>
        <taxon>Stramenopiles</taxon>
        <taxon>Oomycota</taxon>
        <taxon>Peronosporomycetes</taxon>
        <taxon>Peronosporales</taxon>
        <taxon>Peronosporaceae</taxon>
        <taxon>Phytophthora</taxon>
    </lineage>
</organism>
<dbReference type="PROSITE" id="PS00141">
    <property type="entry name" value="ASP_PROTEASE"/>
    <property type="match status" value="1"/>
</dbReference>
<keyword evidence="3" id="KW-1185">Reference proteome</keyword>
<evidence type="ECO:0008006" key="4">
    <source>
        <dbReference type="Google" id="ProtNLM"/>
    </source>
</evidence>
<feature type="compositionally biased region" description="Polar residues" evidence="1">
    <location>
        <begin position="222"/>
        <end position="231"/>
    </location>
</feature>
<dbReference type="OrthoDB" id="125636at2759"/>
<accession>A0A2P4WXN8</accession>
<dbReference type="Gene3D" id="2.40.70.10">
    <property type="entry name" value="Acid Proteases"/>
    <property type="match status" value="1"/>
</dbReference>
<dbReference type="CDD" id="cd00303">
    <property type="entry name" value="retropepsin_like"/>
    <property type="match status" value="1"/>
</dbReference>
<comment type="caution">
    <text evidence="2">The sequence shown here is derived from an EMBL/GenBank/DDBJ whole genome shotgun (WGS) entry which is preliminary data.</text>
</comment>
<sequence length="563" mass="63841">MRDQASDEEKCLTFADLLAGSTKNWYRQLSRSTRNKWSDLLRAFQTQYCGLGVSVARQYYHDRRRPEESPLDYLYRLNVAGLRAKLKIKDGNTKDRREHVDHYIETLEDQDLADRLTLLRLSDADELEEVLRAHERAKSRQKKAAFGSSKYRQKAANPAPADTTKHVRAVQIRTVESASESGSDGSDGSNSDGDNHRRIYLAVEQDVTPKVEPGMEKVEQVRITQKSTDQAPSDHRSRIQSGGSDRNHCSHCGSKKHSGLGCWRRLTCHKCGNRRHLADHYLFVCRGCGELHDIGKCPMEEFYNQIRQWFNPAKHADMLPESAEKMTLAGLESDQGSKNPDLRDNTYDLNGNRAAAISSVRQVDDYSRSEVTMMVDLHPAEIRGYWKQQDPDLWFKPTDQEDIPVIQKSNQVKEIRRSEVIDLLPGKSRGYWKHYAPGKWFRQAKIAGKINNERGILLLDTGAEISIVDTAFARKVGCYIDTSQIQDCVGIGESVYRAEGITRIKITMAGSLVYFFDIWVGDLAGQDAILGMDFMVPAGIRLDLAYGSINLPDEVRIQLTGRR</sequence>
<reference evidence="2 3" key="1">
    <citation type="journal article" date="2017" name="Genome Biol. Evol.">
        <title>Phytophthora megakarya and P. palmivora, closely related causal agents of cacao black pod rot, underwent increases in genome sizes and gene numbers by different mechanisms.</title>
        <authorList>
            <person name="Ali S.S."/>
            <person name="Shao J."/>
            <person name="Lary D.J."/>
            <person name="Kronmiller B."/>
            <person name="Shen D."/>
            <person name="Strem M.D."/>
            <person name="Amoako-Attah I."/>
            <person name="Akrofi A.Y."/>
            <person name="Begoude B.A."/>
            <person name="Ten Hoopen G.M."/>
            <person name="Coulibaly K."/>
            <person name="Kebe B.I."/>
            <person name="Melnick R.L."/>
            <person name="Guiltinan M.J."/>
            <person name="Tyler B.M."/>
            <person name="Meinhardt L.W."/>
            <person name="Bailey B.A."/>
        </authorList>
    </citation>
    <scope>NUCLEOTIDE SEQUENCE [LARGE SCALE GENOMIC DNA]</scope>
    <source>
        <strain evidence="3">sbr112.9</strain>
    </source>
</reference>
<feature type="region of interest" description="Disordered" evidence="1">
    <location>
        <begin position="220"/>
        <end position="250"/>
    </location>
</feature>
<evidence type="ECO:0000256" key="1">
    <source>
        <dbReference type="SAM" id="MobiDB-lite"/>
    </source>
</evidence>
<dbReference type="EMBL" id="NCKW01020375">
    <property type="protein sequence ID" value="POM58068.1"/>
    <property type="molecule type" value="Genomic_DNA"/>
</dbReference>